<dbReference type="SMART" id="SM00320">
    <property type="entry name" value="WD40"/>
    <property type="match status" value="5"/>
</dbReference>
<dbReference type="SUPFAM" id="SSF52540">
    <property type="entry name" value="P-loop containing nucleoside triphosphate hydrolases"/>
    <property type="match status" value="1"/>
</dbReference>
<dbReference type="Pfam" id="PF24883">
    <property type="entry name" value="NPHP3_N"/>
    <property type="match status" value="1"/>
</dbReference>
<dbReference type="Gene3D" id="2.60.40.150">
    <property type="entry name" value="C2 domain"/>
    <property type="match status" value="1"/>
</dbReference>
<dbReference type="SUPFAM" id="SSF50978">
    <property type="entry name" value="WD40 repeat-like"/>
    <property type="match status" value="3"/>
</dbReference>
<dbReference type="EMBL" id="JASBNA010000025">
    <property type="protein sequence ID" value="KAK7684519.1"/>
    <property type="molecule type" value="Genomic_DNA"/>
</dbReference>
<keyword evidence="1" id="KW-0677">Repeat</keyword>
<dbReference type="InterPro" id="IPR000008">
    <property type="entry name" value="C2_dom"/>
</dbReference>
<dbReference type="InterPro" id="IPR001680">
    <property type="entry name" value="WD40_rpt"/>
</dbReference>
<sequence length="1686" mass="189218">MARTVALKAMPFHRVSDVRLKKRFKFLGLKPKLYVEIRIKNGHSKQSFKTKKIRGTDVQWDEEFMLHSIEDSQTMRISLKSVTFFGKHAVGEIECKASDLLSQGTTSPQNPLKVYLSRDKLKIRSTGMIMVTAKYKESESGPQELPLSDNEARGPHEGDVPRLPSEAPLAPPGETQASPNEALGLSAGSPAIASVTQELPALAPKLHEKINGPLTEIQETPKEAAQRGVAEAKVAIDRELSTDSLSGRVEKVLKRLKFLSGIVDTIAELTKLHPWVEFAWQVCTSLYKIVEKQRSRDEKIISLVGTMHDTLDFIEDVEKSKEDVIRLESIITAMLKQVAECATFMCAYVQPSFAKRMVKQLADSSDKKIDEFTKVLTELRKGLMEKVQISTALVSSKVLGGVEQLLLTDALSVLNPTEMNAASRPLCLRGTREGVLQTIIDWVLDINNNQQNILWLHDLAGTGKSTIANTISNDLHGLRRRGAFLFFERDKTGRDAVIHTLAKQLATADPILKSKICAAINDDRSIVDSPLETQFEHLIRLPLASAAELLVGPIVVILDALDEYGDISSRRSLLTLISKEFPKIPTNFRFFITSRPELDIHSIFSDCSGMKSMSLGHLEVTIPAVRLYLSSGLAHIRAMKKLPTDWPEEDDVEKAVQLSEGLFIWASTLLGFLLTTTYPTSQLRRILASKNETHARGLDNLYATVLTAQSDWDEGLKKRFREVAGIILFCHIPISDIAIDVLLGLPGGDSSRMIFQGFRCLFDYDPGWPIRPLHASFRDYLTDESRSGGQSWSLVGFDAHHHLAMCCFRVMSRQLHFNICNFETSGRLNKDYPDLEKRIEKHISPALRYASTCWWRHLKEIQTWQEDVGSTLRSFSEEMLLFWPEVVSLVGGVGDALRACDIAYTFAIVKDRMLATLWTNLRMFINEYKEAISGSALHVYISAHCSPFTKIHNENPQPGTVASLTHNHDIFPRALWHTTSCKHHLACSPDRLLLLSDCSSGSLWAQWKLLGGDGTTQSSQFEKPYHEDPHCRPRCITVSSDCRRVAGYFHNKDGISIWDVETGRVESRCIQDYVLTLAFHPLDSDQLAIGSLNVLSVWNITEGIMCSVKIDPDWHHAYQITWSSDGTYLASGFAVWSVNRTTATITLQRDFSDLRSHNLCFSPKTPSHILLACKGELFLYDFQSNERVFGPYTANNLSSITDFRNCTFSPDGSLIAASSGYTIQIFETESGQPYQDLIVLPQADWVDQLTFLPDGKQIAALMGDTVYTWELSRGSQVSDQERFDRANTRGNVQGIPSISFSPDGTKFLSSSWDGTVYVRSSTDCMLLRECWPMEYPQPVTAAVFSADNKTIYLALGDGTVRTSLGNVLYRPEERQPIENLHVYVSQLTSEEHIVFSPFESKKVFVIPSNGDPEQDLREIPLEGDWDRFVISSNGLIASFSSKSGTVKFVNLEGDHSPHPLLITKYTRSVTLFFSQKGDVLVSLSTRDTENNQDQTRSDYGINVWDIKSATCLRTLSLPEFLDSAEPAALNANLLALVDHHRILIYDIEKKALVHTFNSWRYIYHLAIHGSKLISSWSREIIMWDLSALHTDGTTPHPDAAGTLPSIHSSSVSPQWSIKREYRDPTGWVLGSNGEQLLWVPEELQYHLDPPGSTHVINGYRRMKLPDFIPDMDWLKNREGVGRLSMK</sequence>
<evidence type="ECO:0000256" key="2">
    <source>
        <dbReference type="SAM" id="MobiDB-lite"/>
    </source>
</evidence>
<evidence type="ECO:0000313" key="4">
    <source>
        <dbReference type="EMBL" id="KAK7684519.1"/>
    </source>
</evidence>
<dbReference type="PANTHER" id="PTHR10039:SF17">
    <property type="entry name" value="FUNGAL STAND N-TERMINAL GOODBYE DOMAIN-CONTAINING PROTEIN-RELATED"/>
    <property type="match status" value="1"/>
</dbReference>
<evidence type="ECO:0000259" key="3">
    <source>
        <dbReference type="SMART" id="SM00239"/>
    </source>
</evidence>
<dbReference type="InterPro" id="IPR056884">
    <property type="entry name" value="NPHP3-like_N"/>
</dbReference>
<feature type="domain" description="C2" evidence="3">
    <location>
        <begin position="15"/>
        <end position="109"/>
    </location>
</feature>
<dbReference type="InterPro" id="IPR027417">
    <property type="entry name" value="P-loop_NTPase"/>
</dbReference>
<name>A0AAW0G2A7_9APHY</name>
<dbReference type="Gene3D" id="2.130.10.10">
    <property type="entry name" value="YVTN repeat-like/Quinoprotein amine dehydrogenase"/>
    <property type="match status" value="3"/>
</dbReference>
<evidence type="ECO:0000313" key="5">
    <source>
        <dbReference type="Proteomes" id="UP001385951"/>
    </source>
</evidence>
<dbReference type="InterPro" id="IPR036322">
    <property type="entry name" value="WD40_repeat_dom_sf"/>
</dbReference>
<reference evidence="4 5" key="1">
    <citation type="submission" date="2022-09" db="EMBL/GenBank/DDBJ databases">
        <authorList>
            <person name="Palmer J.M."/>
        </authorList>
    </citation>
    <scope>NUCLEOTIDE SEQUENCE [LARGE SCALE GENOMIC DNA]</scope>
    <source>
        <strain evidence="4 5">DSM 7382</strain>
    </source>
</reference>
<dbReference type="SUPFAM" id="SSF49562">
    <property type="entry name" value="C2 domain (Calcium/lipid-binding domain, CaLB)"/>
    <property type="match status" value="1"/>
</dbReference>
<organism evidence="4 5">
    <name type="scientific">Cerrena zonata</name>
    <dbReference type="NCBI Taxonomy" id="2478898"/>
    <lineage>
        <taxon>Eukaryota</taxon>
        <taxon>Fungi</taxon>
        <taxon>Dikarya</taxon>
        <taxon>Basidiomycota</taxon>
        <taxon>Agaricomycotina</taxon>
        <taxon>Agaricomycetes</taxon>
        <taxon>Polyporales</taxon>
        <taxon>Cerrenaceae</taxon>
        <taxon>Cerrena</taxon>
    </lineage>
</organism>
<feature type="region of interest" description="Disordered" evidence="2">
    <location>
        <begin position="134"/>
        <end position="186"/>
    </location>
</feature>
<dbReference type="Gene3D" id="3.40.50.300">
    <property type="entry name" value="P-loop containing nucleotide triphosphate hydrolases"/>
    <property type="match status" value="1"/>
</dbReference>
<dbReference type="InterPro" id="IPR015943">
    <property type="entry name" value="WD40/YVTN_repeat-like_dom_sf"/>
</dbReference>
<dbReference type="SMART" id="SM00239">
    <property type="entry name" value="C2"/>
    <property type="match status" value="1"/>
</dbReference>
<dbReference type="PANTHER" id="PTHR10039">
    <property type="entry name" value="AMELOGENIN"/>
    <property type="match status" value="1"/>
</dbReference>
<comment type="caution">
    <text evidence="4">The sequence shown here is derived from an EMBL/GenBank/DDBJ whole genome shotgun (WGS) entry which is preliminary data.</text>
</comment>
<protein>
    <recommendedName>
        <fullName evidence="3">C2 domain-containing protein</fullName>
    </recommendedName>
</protein>
<dbReference type="Proteomes" id="UP001385951">
    <property type="component" value="Unassembled WGS sequence"/>
</dbReference>
<dbReference type="Pfam" id="PF00400">
    <property type="entry name" value="WD40"/>
    <property type="match status" value="1"/>
</dbReference>
<keyword evidence="5" id="KW-1185">Reference proteome</keyword>
<dbReference type="Pfam" id="PF00168">
    <property type="entry name" value="C2"/>
    <property type="match status" value="1"/>
</dbReference>
<accession>A0AAW0G2A7</accession>
<dbReference type="InterPro" id="IPR035892">
    <property type="entry name" value="C2_domain_sf"/>
</dbReference>
<feature type="compositionally biased region" description="Basic and acidic residues" evidence="2">
    <location>
        <begin position="150"/>
        <end position="160"/>
    </location>
</feature>
<evidence type="ECO:0000256" key="1">
    <source>
        <dbReference type="ARBA" id="ARBA00022737"/>
    </source>
</evidence>
<proteinExistence type="predicted"/>
<gene>
    <name evidence="4" type="ORF">QCA50_012466</name>
</gene>